<dbReference type="RefSeq" id="WP_320185064.1">
    <property type="nucleotide sequence ID" value="NZ_CP138332.1"/>
</dbReference>
<dbReference type="InterPro" id="IPR025996">
    <property type="entry name" value="MT1864/Rv1816-like_C"/>
</dbReference>
<dbReference type="Proteomes" id="UP001597525">
    <property type="component" value="Unassembled WGS sequence"/>
</dbReference>
<name>A0ABW6BEA9_9SPHI</name>
<evidence type="ECO:0000259" key="5">
    <source>
        <dbReference type="PROSITE" id="PS50977"/>
    </source>
</evidence>
<dbReference type="PROSITE" id="PS50977">
    <property type="entry name" value="HTH_TETR_2"/>
    <property type="match status" value="1"/>
</dbReference>
<dbReference type="SUPFAM" id="SSF46689">
    <property type="entry name" value="Homeodomain-like"/>
    <property type="match status" value="1"/>
</dbReference>
<organism evidence="6 7">
    <name type="scientific">Sphingobacterium bambusae</name>
    <dbReference type="NCBI Taxonomy" id="662858"/>
    <lineage>
        <taxon>Bacteria</taxon>
        <taxon>Pseudomonadati</taxon>
        <taxon>Bacteroidota</taxon>
        <taxon>Sphingobacteriia</taxon>
        <taxon>Sphingobacteriales</taxon>
        <taxon>Sphingobacteriaceae</taxon>
        <taxon>Sphingobacterium</taxon>
    </lineage>
</organism>
<keyword evidence="3" id="KW-0804">Transcription</keyword>
<dbReference type="InterPro" id="IPR050624">
    <property type="entry name" value="HTH-type_Tx_Regulator"/>
</dbReference>
<dbReference type="InterPro" id="IPR001647">
    <property type="entry name" value="HTH_TetR"/>
</dbReference>
<evidence type="ECO:0000313" key="6">
    <source>
        <dbReference type="EMBL" id="MFD2967247.1"/>
    </source>
</evidence>
<evidence type="ECO:0000256" key="3">
    <source>
        <dbReference type="ARBA" id="ARBA00023163"/>
    </source>
</evidence>
<keyword evidence="1" id="KW-0805">Transcription regulation</keyword>
<evidence type="ECO:0000313" key="7">
    <source>
        <dbReference type="Proteomes" id="UP001597525"/>
    </source>
</evidence>
<feature type="DNA-binding region" description="H-T-H motif" evidence="4">
    <location>
        <begin position="35"/>
        <end position="54"/>
    </location>
</feature>
<dbReference type="SUPFAM" id="SSF48498">
    <property type="entry name" value="Tetracyclin repressor-like, C-terminal domain"/>
    <property type="match status" value="1"/>
</dbReference>
<accession>A0ABW6BEA9</accession>
<dbReference type="Gene3D" id="1.10.357.10">
    <property type="entry name" value="Tetracycline Repressor, domain 2"/>
    <property type="match status" value="1"/>
</dbReference>
<comment type="caution">
    <text evidence="6">The sequence shown here is derived from an EMBL/GenBank/DDBJ whole genome shotgun (WGS) entry which is preliminary data.</text>
</comment>
<dbReference type="PANTHER" id="PTHR43479:SF11">
    <property type="entry name" value="ACREF_ENVCD OPERON REPRESSOR-RELATED"/>
    <property type="match status" value="1"/>
</dbReference>
<dbReference type="InterPro" id="IPR036271">
    <property type="entry name" value="Tet_transcr_reg_TetR-rel_C_sf"/>
</dbReference>
<reference evidence="7" key="1">
    <citation type="journal article" date="2019" name="Int. J. Syst. Evol. Microbiol.">
        <title>The Global Catalogue of Microorganisms (GCM) 10K type strain sequencing project: providing services to taxonomists for standard genome sequencing and annotation.</title>
        <authorList>
            <consortium name="The Broad Institute Genomics Platform"/>
            <consortium name="The Broad Institute Genome Sequencing Center for Infectious Disease"/>
            <person name="Wu L."/>
            <person name="Ma J."/>
        </authorList>
    </citation>
    <scope>NUCLEOTIDE SEQUENCE [LARGE SCALE GENOMIC DNA]</scope>
    <source>
        <strain evidence="7">KCTC 22814</strain>
    </source>
</reference>
<evidence type="ECO:0000256" key="2">
    <source>
        <dbReference type="ARBA" id="ARBA00023125"/>
    </source>
</evidence>
<dbReference type="InterPro" id="IPR009057">
    <property type="entry name" value="Homeodomain-like_sf"/>
</dbReference>
<proteinExistence type="predicted"/>
<gene>
    <name evidence="6" type="ORF">ACFS7Y_07605</name>
</gene>
<dbReference type="Pfam" id="PF13305">
    <property type="entry name" value="TetR_C_33"/>
    <property type="match status" value="1"/>
</dbReference>
<keyword evidence="2 4" id="KW-0238">DNA-binding</keyword>
<feature type="domain" description="HTH tetR-type" evidence="5">
    <location>
        <begin position="12"/>
        <end position="72"/>
    </location>
</feature>
<keyword evidence="7" id="KW-1185">Reference proteome</keyword>
<evidence type="ECO:0000256" key="1">
    <source>
        <dbReference type="ARBA" id="ARBA00023015"/>
    </source>
</evidence>
<dbReference type="EMBL" id="JBHUPB010000005">
    <property type="protein sequence ID" value="MFD2967247.1"/>
    <property type="molecule type" value="Genomic_DNA"/>
</dbReference>
<sequence>MGSKERIQRQKESNRSNILEAALSIVKEDGWQALSMRKIADQIEYTAPMIYEYFVNKEAILNELARQGHLLLAKHVRQAKAEHTELDAQLEAVWISYWDFAFQERELYQLMFGVGTACCVGDKLKGVESFGDIIAGIIKEIMADKSPSDELVCRKYFTFWSIIHGLISINLVDKGNGPTTNEQVLKDAINGITRSLYD</sequence>
<protein>
    <submittedName>
        <fullName evidence="6">TetR/AcrR family transcriptional regulator</fullName>
    </submittedName>
</protein>
<dbReference type="PANTHER" id="PTHR43479">
    <property type="entry name" value="ACREF/ENVCD OPERON REPRESSOR-RELATED"/>
    <property type="match status" value="1"/>
</dbReference>
<dbReference type="Pfam" id="PF00440">
    <property type="entry name" value="TetR_N"/>
    <property type="match status" value="1"/>
</dbReference>
<dbReference type="PRINTS" id="PR00455">
    <property type="entry name" value="HTHTETR"/>
</dbReference>
<evidence type="ECO:0000256" key="4">
    <source>
        <dbReference type="PROSITE-ProRule" id="PRU00335"/>
    </source>
</evidence>